<keyword evidence="1" id="KW-0732">Signal</keyword>
<feature type="signal peptide" evidence="1">
    <location>
        <begin position="1"/>
        <end position="22"/>
    </location>
</feature>
<dbReference type="RefSeq" id="WP_140233720.1">
    <property type="nucleotide sequence ID" value="NZ_CP041036.1"/>
</dbReference>
<evidence type="ECO:0008006" key="4">
    <source>
        <dbReference type="Google" id="ProtNLM"/>
    </source>
</evidence>
<reference evidence="2 3" key="1">
    <citation type="submission" date="2019-06" db="EMBL/GenBank/DDBJ databases">
        <title>The genome of Shewanella sp. SM1901.</title>
        <authorList>
            <person name="Cha Q."/>
        </authorList>
    </citation>
    <scope>NUCLEOTIDE SEQUENCE [LARGE SCALE GENOMIC DNA]</scope>
    <source>
        <strain evidence="2 3">SM1901</strain>
    </source>
</reference>
<name>A0A4Y5YCV8_9GAMM</name>
<dbReference type="KEGG" id="spol:FH971_06045"/>
<keyword evidence="3" id="KW-1185">Reference proteome</keyword>
<proteinExistence type="predicted"/>
<evidence type="ECO:0000256" key="1">
    <source>
        <dbReference type="SAM" id="SignalP"/>
    </source>
</evidence>
<dbReference type="Gene3D" id="3.30.110.70">
    <property type="entry name" value="Hypothetical protein apc22750. Chain B"/>
    <property type="match status" value="1"/>
</dbReference>
<evidence type="ECO:0000313" key="3">
    <source>
        <dbReference type="Proteomes" id="UP000319809"/>
    </source>
</evidence>
<dbReference type="InterPro" id="IPR030852">
    <property type="entry name" value="RcsF"/>
</dbReference>
<dbReference type="AlphaFoldDB" id="A0A4Y5YCV8"/>
<dbReference type="GO" id="GO:0035556">
    <property type="term" value="P:intracellular signal transduction"/>
    <property type="evidence" value="ECO:0007669"/>
    <property type="project" value="InterPro"/>
</dbReference>
<dbReference type="EMBL" id="CP041036">
    <property type="protein sequence ID" value="QDE30582.1"/>
    <property type="molecule type" value="Genomic_DNA"/>
</dbReference>
<evidence type="ECO:0000313" key="2">
    <source>
        <dbReference type="EMBL" id="QDE30582.1"/>
    </source>
</evidence>
<feature type="chain" id="PRO_5021421252" description="RcsF protein" evidence="1">
    <location>
        <begin position="23"/>
        <end position="131"/>
    </location>
</feature>
<organism evidence="2 3">
    <name type="scientific">Shewanella polaris</name>
    <dbReference type="NCBI Taxonomy" id="2588449"/>
    <lineage>
        <taxon>Bacteria</taxon>
        <taxon>Pseudomonadati</taxon>
        <taxon>Pseudomonadota</taxon>
        <taxon>Gammaproteobacteria</taxon>
        <taxon>Alteromonadales</taxon>
        <taxon>Shewanellaceae</taxon>
        <taxon>Shewanella</taxon>
    </lineage>
</organism>
<dbReference type="Proteomes" id="UP000319809">
    <property type="component" value="Chromosome"/>
</dbReference>
<sequence>MTSPLKYAFIASSIALLLSACASDYAFNSNLDKKAINDYFKVGDVTLYEGTNQPRGKFDVLGLVEGEACQETLRDAPPQMAVARTNARRAAADIGANGFVVKSCFMINEADNSCISRALCVGQAIKTLTEK</sequence>
<dbReference type="GO" id="GO:0009279">
    <property type="term" value="C:cell outer membrane"/>
    <property type="evidence" value="ECO:0007669"/>
    <property type="project" value="InterPro"/>
</dbReference>
<dbReference type="PROSITE" id="PS51257">
    <property type="entry name" value="PROKAR_LIPOPROTEIN"/>
    <property type="match status" value="1"/>
</dbReference>
<protein>
    <recommendedName>
        <fullName evidence="4">RcsF protein</fullName>
    </recommendedName>
</protein>
<gene>
    <name evidence="2" type="ORF">FH971_06045</name>
</gene>
<dbReference type="Pfam" id="PF16358">
    <property type="entry name" value="RcsF"/>
    <property type="match status" value="1"/>
</dbReference>
<accession>A0A4Y5YCV8</accession>